<gene>
    <name evidence="5" type="ORF">H663_001045</name>
</gene>
<evidence type="ECO:0000256" key="2">
    <source>
        <dbReference type="ARBA" id="ARBA00023134"/>
    </source>
</evidence>
<dbReference type="EMBL" id="LFYT02000001">
    <property type="protein sequence ID" value="PVE44636.1"/>
    <property type="molecule type" value="Genomic_DNA"/>
</dbReference>
<dbReference type="GO" id="GO:0005525">
    <property type="term" value="F:GTP binding"/>
    <property type="evidence" value="ECO:0007669"/>
    <property type="project" value="UniProtKB-KW"/>
</dbReference>
<proteinExistence type="predicted"/>
<dbReference type="InterPro" id="IPR000897">
    <property type="entry name" value="SRP54_GTPase_dom"/>
</dbReference>
<keyword evidence="1" id="KW-0547">Nucleotide-binding</keyword>
<name>A0A2T7UIX6_9BURK</name>
<dbReference type="SUPFAM" id="SSF52540">
    <property type="entry name" value="P-loop containing nucleoside triphosphate hydrolases"/>
    <property type="match status" value="1"/>
</dbReference>
<dbReference type="GO" id="GO:0006614">
    <property type="term" value="P:SRP-dependent cotranslational protein targeting to membrane"/>
    <property type="evidence" value="ECO:0007669"/>
    <property type="project" value="InterPro"/>
</dbReference>
<protein>
    <recommendedName>
        <fullName evidence="4">SRP54-type proteins GTP-binding domain-containing protein</fullName>
    </recommendedName>
</protein>
<feature type="region of interest" description="Disordered" evidence="3">
    <location>
        <begin position="94"/>
        <end position="128"/>
    </location>
</feature>
<evidence type="ECO:0000256" key="3">
    <source>
        <dbReference type="SAM" id="MobiDB-lite"/>
    </source>
</evidence>
<feature type="compositionally biased region" description="Polar residues" evidence="3">
    <location>
        <begin position="106"/>
        <end position="128"/>
    </location>
</feature>
<dbReference type="STRING" id="1293045.H663_15300"/>
<organism evidence="5 6">
    <name type="scientific">Limnohabitans planktonicus II-D5</name>
    <dbReference type="NCBI Taxonomy" id="1293045"/>
    <lineage>
        <taxon>Bacteria</taxon>
        <taxon>Pseudomonadati</taxon>
        <taxon>Pseudomonadota</taxon>
        <taxon>Betaproteobacteria</taxon>
        <taxon>Burkholderiales</taxon>
        <taxon>Comamonadaceae</taxon>
        <taxon>Limnohabitans</taxon>
    </lineage>
</organism>
<reference evidence="5" key="1">
    <citation type="submission" date="2017-04" db="EMBL/GenBank/DDBJ databases">
        <title>Unexpected and diverse lifestyles within the genus Limnohabitans.</title>
        <authorList>
            <person name="Kasalicky V."/>
            <person name="Mehrshad M."/>
            <person name="Andrei S.-A."/>
            <person name="Salcher M."/>
            <person name="Kratochvilova H."/>
            <person name="Simek K."/>
            <person name="Ghai R."/>
        </authorList>
    </citation>
    <scope>NUCLEOTIDE SEQUENCE [LARGE SCALE GENOMIC DNA]</scope>
    <source>
        <strain evidence="5">II-D5</strain>
    </source>
</reference>
<dbReference type="AlphaFoldDB" id="A0A2T7UIX6"/>
<dbReference type="Proteomes" id="UP000037507">
    <property type="component" value="Unassembled WGS sequence"/>
</dbReference>
<dbReference type="OrthoDB" id="9778554at2"/>
<dbReference type="InterPro" id="IPR027417">
    <property type="entry name" value="P-loop_NTPase"/>
</dbReference>
<evidence type="ECO:0000256" key="1">
    <source>
        <dbReference type="ARBA" id="ARBA00022741"/>
    </source>
</evidence>
<comment type="caution">
    <text evidence="5">The sequence shown here is derived from an EMBL/GenBank/DDBJ whole genome shotgun (WGS) entry which is preliminary data.</text>
</comment>
<dbReference type="Pfam" id="PF00448">
    <property type="entry name" value="SRP54"/>
    <property type="match status" value="1"/>
</dbReference>
<keyword evidence="6" id="KW-1185">Reference proteome</keyword>
<dbReference type="Gene3D" id="3.40.50.300">
    <property type="entry name" value="P-loop containing nucleotide triphosphate hydrolases"/>
    <property type="match status" value="1"/>
</dbReference>
<keyword evidence="2" id="KW-0342">GTP-binding</keyword>
<feature type="region of interest" description="Disordered" evidence="3">
    <location>
        <begin position="49"/>
        <end position="75"/>
    </location>
</feature>
<evidence type="ECO:0000259" key="4">
    <source>
        <dbReference type="SMART" id="SM00962"/>
    </source>
</evidence>
<evidence type="ECO:0000313" key="5">
    <source>
        <dbReference type="EMBL" id="PVE44636.1"/>
    </source>
</evidence>
<evidence type="ECO:0000313" key="6">
    <source>
        <dbReference type="Proteomes" id="UP000037507"/>
    </source>
</evidence>
<dbReference type="RefSeq" id="WP_053174682.1">
    <property type="nucleotide sequence ID" value="NZ_LFYT02000001.1"/>
</dbReference>
<accession>A0A2T7UIX6</accession>
<feature type="domain" description="SRP54-type proteins GTP-binding" evidence="4">
    <location>
        <begin position="245"/>
        <end position="435"/>
    </location>
</feature>
<dbReference type="SMART" id="SM00962">
    <property type="entry name" value="SRP54"/>
    <property type="match status" value="1"/>
</dbReference>
<sequence>MNIQKFLAPNARAAMNMARLAFGETTMILSNRDVPGGVEITATAQESAPLNLPLPKPSSAPANYERTSVASDTEEMAMSTLSFQDYVRERLLRKQHQEKHQRQQEASHTATSQSPQKSSPTGRSDANLNALSPALDLRDEWQNLETTANTSTPNLMSELKDLRAMVEERFSTMAWLSQTKQKPAHADLTQRLLHAGYSSKLIKEMLEQLPQAALVNPRADMQAVAQHLSRCVQTDLAGPSLIEQGGQMLVVGSKGVGKTTAVATLVAHCVEMHGPASVGLVTLDTRAMLGNESLRQLTRDTGVVAHLAHDVDAAQDLLNLWHNKHLVLVDTPGISLHHAKSSSKQAKPLLPNLHRLLVLNATAQVEVNQASLKAFDHCSLAGALLSHMDEAIKLGPLLDMLILNKVVLRGCTQDLPLAQNWSRPNPLQWVSKTLLITQKSHVELQESELQTLFAKPRTSRQSAANTPRH</sequence>